<dbReference type="RefSeq" id="WP_058935895.1">
    <property type="nucleotide sequence ID" value="NZ_CP013729.1"/>
</dbReference>
<keyword evidence="3" id="KW-1185">Reference proteome</keyword>
<dbReference type="KEGG" id="rdp:RD2015_3383"/>
<dbReference type="Proteomes" id="UP000060699">
    <property type="component" value="Chromosome"/>
</dbReference>
<dbReference type="PANTHER" id="PTHR46268">
    <property type="entry name" value="STRESS RESPONSE PROTEIN NHAX"/>
    <property type="match status" value="1"/>
</dbReference>
<dbReference type="CDD" id="cd00293">
    <property type="entry name" value="USP-like"/>
    <property type="match status" value="2"/>
</dbReference>
<dbReference type="PRINTS" id="PR01438">
    <property type="entry name" value="UNVRSLSTRESS"/>
</dbReference>
<dbReference type="Pfam" id="PF00582">
    <property type="entry name" value="Usp"/>
    <property type="match status" value="2"/>
</dbReference>
<dbReference type="STRING" id="76731.RD2015_3383"/>
<protein>
    <submittedName>
        <fullName evidence="2">Uncharacterized protein</fullName>
    </submittedName>
</protein>
<reference evidence="2 3" key="1">
    <citation type="submission" date="2015-12" db="EMBL/GenBank/DDBJ databases">
        <title>Complete genome of Roseateles depolymerans KCTC 42856.</title>
        <authorList>
            <person name="Kim K.M."/>
        </authorList>
    </citation>
    <scope>NUCLEOTIDE SEQUENCE [LARGE SCALE GENOMIC DNA]</scope>
    <source>
        <strain evidence="2 3">KCTC 42856</strain>
    </source>
</reference>
<dbReference type="InterPro" id="IPR006016">
    <property type="entry name" value="UspA"/>
</dbReference>
<gene>
    <name evidence="2" type="ORF">RD2015_3383</name>
</gene>
<comment type="similarity">
    <text evidence="1">Belongs to the universal stress protein A family.</text>
</comment>
<dbReference type="InterPro" id="IPR006015">
    <property type="entry name" value="Universal_stress_UspA"/>
</dbReference>
<dbReference type="AlphaFoldDB" id="A0A0U3NHF1"/>
<dbReference type="PANTHER" id="PTHR46268:SF15">
    <property type="entry name" value="UNIVERSAL STRESS PROTEIN HP_0031"/>
    <property type="match status" value="1"/>
</dbReference>
<organism evidence="2 3">
    <name type="scientific">Roseateles depolymerans</name>
    <dbReference type="NCBI Taxonomy" id="76731"/>
    <lineage>
        <taxon>Bacteria</taxon>
        <taxon>Pseudomonadati</taxon>
        <taxon>Pseudomonadota</taxon>
        <taxon>Betaproteobacteria</taxon>
        <taxon>Burkholderiales</taxon>
        <taxon>Sphaerotilaceae</taxon>
        <taxon>Roseateles</taxon>
    </lineage>
</organism>
<evidence type="ECO:0000313" key="2">
    <source>
        <dbReference type="EMBL" id="ALV07840.1"/>
    </source>
</evidence>
<proteinExistence type="inferred from homology"/>
<dbReference type="SUPFAM" id="SSF52402">
    <property type="entry name" value="Adenine nucleotide alpha hydrolases-like"/>
    <property type="match status" value="2"/>
</dbReference>
<dbReference type="OrthoDB" id="9804721at2"/>
<evidence type="ECO:0000256" key="1">
    <source>
        <dbReference type="ARBA" id="ARBA00008791"/>
    </source>
</evidence>
<dbReference type="EMBL" id="CP013729">
    <property type="protein sequence ID" value="ALV07840.1"/>
    <property type="molecule type" value="Genomic_DNA"/>
</dbReference>
<sequence length="290" mass="31690">MTYRTVMVALDASPACAARVEVAIGLAKDFDAHLIGLAPTGLVDPPSEPEAAAVLVEYGPSAWAMLMEAAESAASDFRKRCVAARLTSFEAVAEQAAVAPCIAERAHCADLLVMSQPDPDRPGHRQDRSVLEQVLMHSARPVLVVPYTHQGPLRWQQMLIGWDDSRESVRAMTDALPLLRRAQKVLLATWHRAQGDAGLYLGQQGRDQERSMQRMHSMRQWLAFQGVEAQPQDWVTPLPIGEAMLSAAADLSTDLIVMGAYSHPRWTEMLFGGASSTLLDAMTVPVLMSH</sequence>
<accession>A0A0U3NHF1</accession>
<name>A0A0U3NHF1_9BURK</name>
<dbReference type="Gene3D" id="3.40.50.12370">
    <property type="match status" value="1"/>
</dbReference>
<evidence type="ECO:0000313" key="3">
    <source>
        <dbReference type="Proteomes" id="UP000060699"/>
    </source>
</evidence>